<evidence type="ECO:0000256" key="1">
    <source>
        <dbReference type="SAM" id="MobiDB-lite"/>
    </source>
</evidence>
<protein>
    <submittedName>
        <fullName evidence="2">Uncharacterized protein</fullName>
    </submittedName>
</protein>
<feature type="region of interest" description="Disordered" evidence="1">
    <location>
        <begin position="1"/>
        <end position="67"/>
    </location>
</feature>
<reference evidence="2 3" key="1">
    <citation type="journal article" date="2021" name="BMC Biol.">
        <title>Horizontally acquired antibacterial genes associated with adaptive radiation of ladybird beetles.</title>
        <authorList>
            <person name="Li H.S."/>
            <person name="Tang X.F."/>
            <person name="Huang Y.H."/>
            <person name="Xu Z.Y."/>
            <person name="Chen M.L."/>
            <person name="Du X.Y."/>
            <person name="Qiu B.Y."/>
            <person name="Chen P.T."/>
            <person name="Zhang W."/>
            <person name="Slipinski A."/>
            <person name="Escalona H.E."/>
            <person name="Waterhouse R.M."/>
            <person name="Zwick A."/>
            <person name="Pang H."/>
        </authorList>
    </citation>
    <scope>NUCLEOTIDE SEQUENCE [LARGE SCALE GENOMIC DNA]</scope>
    <source>
        <strain evidence="2">SYSU2018</strain>
    </source>
</reference>
<dbReference type="Proteomes" id="UP001516400">
    <property type="component" value="Unassembled WGS sequence"/>
</dbReference>
<evidence type="ECO:0000313" key="2">
    <source>
        <dbReference type="EMBL" id="KAL3269147.1"/>
    </source>
</evidence>
<keyword evidence="3" id="KW-1185">Reference proteome</keyword>
<dbReference type="EMBL" id="JABFTP020000021">
    <property type="protein sequence ID" value="KAL3269147.1"/>
    <property type="molecule type" value="Genomic_DNA"/>
</dbReference>
<accession>A0ABD2MS55</accession>
<evidence type="ECO:0000313" key="3">
    <source>
        <dbReference type="Proteomes" id="UP001516400"/>
    </source>
</evidence>
<comment type="caution">
    <text evidence="2">The sequence shown here is derived from an EMBL/GenBank/DDBJ whole genome shotgun (WGS) entry which is preliminary data.</text>
</comment>
<sequence length="118" mass="12884">MDESEESTNSDELSEQEEEDVHEPVADSGPNEASATTPVFEASIPYSSNTSHRSTRKRKGIPADDGTTDIMKLVGKKLESAEDAFQVFEKHVANKLIDVSSSQNVIAQKLISDVLFEA</sequence>
<gene>
    <name evidence="2" type="ORF">HHI36_008227</name>
</gene>
<dbReference type="AlphaFoldDB" id="A0ABD2MS55"/>
<organism evidence="2 3">
    <name type="scientific">Cryptolaemus montrouzieri</name>
    <dbReference type="NCBI Taxonomy" id="559131"/>
    <lineage>
        <taxon>Eukaryota</taxon>
        <taxon>Metazoa</taxon>
        <taxon>Ecdysozoa</taxon>
        <taxon>Arthropoda</taxon>
        <taxon>Hexapoda</taxon>
        <taxon>Insecta</taxon>
        <taxon>Pterygota</taxon>
        <taxon>Neoptera</taxon>
        <taxon>Endopterygota</taxon>
        <taxon>Coleoptera</taxon>
        <taxon>Polyphaga</taxon>
        <taxon>Cucujiformia</taxon>
        <taxon>Coccinelloidea</taxon>
        <taxon>Coccinellidae</taxon>
        <taxon>Scymninae</taxon>
        <taxon>Scymnini</taxon>
        <taxon>Cryptolaemus</taxon>
    </lineage>
</organism>
<feature type="compositionally biased region" description="Acidic residues" evidence="1">
    <location>
        <begin position="1"/>
        <end position="21"/>
    </location>
</feature>
<name>A0ABD2MS55_9CUCU</name>
<proteinExistence type="predicted"/>